<dbReference type="FunFam" id="3.40.50.1700:FF:000004">
    <property type="entry name" value="Periplasmic beta-glucosidase"/>
    <property type="match status" value="1"/>
</dbReference>
<evidence type="ECO:0000256" key="4">
    <source>
        <dbReference type="ARBA" id="ARBA00012744"/>
    </source>
</evidence>
<dbReference type="Gene3D" id="3.40.50.1700">
    <property type="entry name" value="Glycoside hydrolase family 3 C-terminal domain"/>
    <property type="match status" value="1"/>
</dbReference>
<dbReference type="PRINTS" id="PR00133">
    <property type="entry name" value="GLHYDRLASE3"/>
</dbReference>
<dbReference type="SUPFAM" id="SSF51445">
    <property type="entry name" value="(Trans)glycosidases"/>
    <property type="match status" value="1"/>
</dbReference>
<protein>
    <recommendedName>
        <fullName evidence="9">Periplasmic beta-glucosidase</fullName>
        <ecNumber evidence="4">3.2.1.21</ecNumber>
    </recommendedName>
</protein>
<dbReference type="FunFam" id="2.60.40.10:FF:000495">
    <property type="entry name" value="Periplasmic beta-glucosidase"/>
    <property type="match status" value="1"/>
</dbReference>
<dbReference type="PROSITE" id="PS00775">
    <property type="entry name" value="GLYCOSYL_HYDROL_F3"/>
    <property type="match status" value="1"/>
</dbReference>
<dbReference type="InterPro" id="IPR036881">
    <property type="entry name" value="Glyco_hydro_3_C_sf"/>
</dbReference>
<evidence type="ECO:0000256" key="2">
    <source>
        <dbReference type="ARBA" id="ARBA00004418"/>
    </source>
</evidence>
<dbReference type="FunFam" id="3.20.20.300:FF:000005">
    <property type="entry name" value="Periplasmic beta-glucosidase"/>
    <property type="match status" value="1"/>
</dbReference>
<evidence type="ECO:0000313" key="14">
    <source>
        <dbReference type="EMBL" id="CAF3559127.1"/>
    </source>
</evidence>
<dbReference type="Pfam" id="PF01915">
    <property type="entry name" value="Glyco_hydro_3_C"/>
    <property type="match status" value="1"/>
</dbReference>
<feature type="domain" description="Fibronectin type III-like" evidence="12">
    <location>
        <begin position="679"/>
        <end position="748"/>
    </location>
</feature>
<dbReference type="InterPro" id="IPR002772">
    <property type="entry name" value="Glyco_hydro_3_C"/>
</dbReference>
<dbReference type="SUPFAM" id="SSF52279">
    <property type="entry name" value="Beta-D-glucan exohydrolase, C-terminal domain"/>
    <property type="match status" value="1"/>
</dbReference>
<organism evidence="14 15">
    <name type="scientific">Didymodactylos carnosus</name>
    <dbReference type="NCBI Taxonomy" id="1234261"/>
    <lineage>
        <taxon>Eukaryota</taxon>
        <taxon>Metazoa</taxon>
        <taxon>Spiralia</taxon>
        <taxon>Gnathifera</taxon>
        <taxon>Rotifera</taxon>
        <taxon>Eurotatoria</taxon>
        <taxon>Bdelloidea</taxon>
        <taxon>Philodinida</taxon>
        <taxon>Philodinidae</taxon>
        <taxon>Didymodactylos</taxon>
    </lineage>
</organism>
<sequence length="760" mass="83904">MQSSVLIIFFVHIVSGLNIGNQITTMNAMIDQLIEKMTLEEKIGQLNLISIPLNITGPIASKSQIKAIKNGSVGGVFNSYTPDVVCKLQKLAVNSTRLHIPLMFGFDVIHGHRTIFPIPLGISCTWDLTWIKRFTRVAAQEASADGLHWTFSPMVDIARDPRWGRIAEGAGEDAFLGSQIAKVMVKGYQGNDLAKNNTIMSCVKHFALYGAVEGGREYNTVDMSRIRMYQDYLPPYHAAIDAGVGSVMAAFPEINGIPAAGNKWLLDDLLRDQWRFSGLLVTDYNAINEMIVHGIGHLKHVSALAVKAGVDMDMFSNAFLDTLNTLLKQGVITQSQIDTACRKVLEAKYKLGLFDDPYRYCDNTRAQTEILTDENRLVAREVAKRSIVLLKNAHQTLPLKRQGTIALIGPLVDDQYNVLGCWSAAGNKTESVSVITGIRNLVGGQVNIIHEKGANIIDDIDLLKILNGKGGNIELDKRSPEMLIKQAVMKAKTADVIVAVLGESEAMSGEAASLSYIGLPENQQNLLKALVETDKPVVLVLMNGRPLTLTWESKHVDAILETWYAGTEAGNAIAEVLFGDYNPSGKLTASFPRSVGQIPVYYNHKNTGRPYNGTGLGISQSRYLDLPNDDPLYPFGYGLSYTTFEYGPLKVNKRNLIGNNEILIVHLSVLNSGLYGGEETVQLYIHDPIASVTRAVKELKNFQKILLKPKELKQVSFNVTVDDLKFYNTALQHIWETGEFIIYVGPNSRDTQSISIYWSK</sequence>
<keyword evidence="8 10" id="KW-0326">Glycosidase</keyword>
<reference evidence="14" key="1">
    <citation type="submission" date="2021-02" db="EMBL/GenBank/DDBJ databases">
        <authorList>
            <person name="Nowell W R."/>
        </authorList>
    </citation>
    <scope>NUCLEOTIDE SEQUENCE</scope>
</reference>
<dbReference type="AlphaFoldDB" id="A0A8S2GTL8"/>
<evidence type="ECO:0000313" key="13">
    <source>
        <dbReference type="EMBL" id="CAF0777799.1"/>
    </source>
</evidence>
<evidence type="ECO:0000256" key="5">
    <source>
        <dbReference type="ARBA" id="ARBA00022729"/>
    </source>
</evidence>
<dbReference type="EMBL" id="CAJNOK010000826">
    <property type="protein sequence ID" value="CAF0777799.1"/>
    <property type="molecule type" value="Genomic_DNA"/>
</dbReference>
<keyword evidence="6" id="KW-0574">Periplasm</keyword>
<comment type="similarity">
    <text evidence="3 10">Belongs to the glycosyl hydrolase 3 family.</text>
</comment>
<dbReference type="InterPro" id="IPR036962">
    <property type="entry name" value="Glyco_hydro_3_N_sf"/>
</dbReference>
<accession>A0A8S2GTL8</accession>
<comment type="subcellular location">
    <subcellularLocation>
        <location evidence="2">Periplasm</location>
    </subcellularLocation>
</comment>
<proteinExistence type="inferred from homology"/>
<evidence type="ECO:0000256" key="1">
    <source>
        <dbReference type="ARBA" id="ARBA00000448"/>
    </source>
</evidence>
<dbReference type="InterPro" id="IPR026891">
    <property type="entry name" value="Fn3-like"/>
</dbReference>
<dbReference type="EC" id="3.2.1.21" evidence="4"/>
<dbReference type="EMBL" id="CAJOBA010000826">
    <property type="protein sequence ID" value="CAF3559127.1"/>
    <property type="molecule type" value="Genomic_DNA"/>
</dbReference>
<evidence type="ECO:0000259" key="12">
    <source>
        <dbReference type="SMART" id="SM01217"/>
    </source>
</evidence>
<gene>
    <name evidence="13" type="ORF">OVA965_LOCUS3438</name>
    <name evidence="14" type="ORF">TMI583_LOCUS3437</name>
</gene>
<feature type="signal peptide" evidence="11">
    <location>
        <begin position="1"/>
        <end position="16"/>
    </location>
</feature>
<dbReference type="InterPro" id="IPR019800">
    <property type="entry name" value="Glyco_hydro_3_AS"/>
</dbReference>
<feature type="chain" id="PRO_5035707531" description="Periplasmic beta-glucosidase" evidence="11">
    <location>
        <begin position="17"/>
        <end position="760"/>
    </location>
</feature>
<dbReference type="Gene3D" id="2.60.40.10">
    <property type="entry name" value="Immunoglobulins"/>
    <property type="match status" value="1"/>
</dbReference>
<dbReference type="Proteomes" id="UP000677228">
    <property type="component" value="Unassembled WGS sequence"/>
</dbReference>
<dbReference type="InterPro" id="IPR013783">
    <property type="entry name" value="Ig-like_fold"/>
</dbReference>
<dbReference type="Gene3D" id="3.20.20.300">
    <property type="entry name" value="Glycoside hydrolase, family 3, N-terminal domain"/>
    <property type="match status" value="1"/>
</dbReference>
<evidence type="ECO:0000313" key="15">
    <source>
        <dbReference type="Proteomes" id="UP000682733"/>
    </source>
</evidence>
<name>A0A8S2GTL8_9BILA</name>
<keyword evidence="5 11" id="KW-0732">Signal</keyword>
<dbReference type="Pfam" id="PF00933">
    <property type="entry name" value="Glyco_hydro_3"/>
    <property type="match status" value="1"/>
</dbReference>
<evidence type="ECO:0000256" key="8">
    <source>
        <dbReference type="ARBA" id="ARBA00023295"/>
    </source>
</evidence>
<evidence type="ECO:0000256" key="3">
    <source>
        <dbReference type="ARBA" id="ARBA00005336"/>
    </source>
</evidence>
<evidence type="ECO:0000256" key="10">
    <source>
        <dbReference type="RuleBase" id="RU361161"/>
    </source>
</evidence>
<evidence type="ECO:0000256" key="9">
    <source>
        <dbReference type="ARBA" id="ARBA00067498"/>
    </source>
</evidence>
<dbReference type="Proteomes" id="UP000682733">
    <property type="component" value="Unassembled WGS sequence"/>
</dbReference>
<comment type="caution">
    <text evidence="14">The sequence shown here is derived from an EMBL/GenBank/DDBJ whole genome shotgun (WGS) entry which is preliminary data.</text>
</comment>
<dbReference type="NCBIfam" id="NF011678">
    <property type="entry name" value="PRK15098.1"/>
    <property type="match status" value="1"/>
</dbReference>
<dbReference type="InterPro" id="IPR051915">
    <property type="entry name" value="Cellulose_Degrad_GH3"/>
</dbReference>
<dbReference type="SMART" id="SM01217">
    <property type="entry name" value="Fn3_like"/>
    <property type="match status" value="1"/>
</dbReference>
<dbReference type="GO" id="GO:0008422">
    <property type="term" value="F:beta-glucosidase activity"/>
    <property type="evidence" value="ECO:0007669"/>
    <property type="project" value="UniProtKB-EC"/>
</dbReference>
<dbReference type="InterPro" id="IPR001764">
    <property type="entry name" value="Glyco_hydro_3_N"/>
</dbReference>
<dbReference type="GO" id="GO:0009251">
    <property type="term" value="P:glucan catabolic process"/>
    <property type="evidence" value="ECO:0007669"/>
    <property type="project" value="TreeGrafter"/>
</dbReference>
<dbReference type="PANTHER" id="PTHR30620">
    <property type="entry name" value="PERIPLASMIC BETA-GLUCOSIDASE-RELATED"/>
    <property type="match status" value="1"/>
</dbReference>
<evidence type="ECO:0000256" key="11">
    <source>
        <dbReference type="SAM" id="SignalP"/>
    </source>
</evidence>
<comment type="catalytic activity">
    <reaction evidence="1">
        <text>Hydrolysis of terminal, non-reducing beta-D-glucosyl residues with release of beta-D-glucose.</text>
        <dbReference type="EC" id="3.2.1.21"/>
    </reaction>
</comment>
<evidence type="ECO:0000256" key="7">
    <source>
        <dbReference type="ARBA" id="ARBA00022801"/>
    </source>
</evidence>
<dbReference type="InterPro" id="IPR017853">
    <property type="entry name" value="GH"/>
</dbReference>
<dbReference type="Pfam" id="PF14310">
    <property type="entry name" value="Fn3-like"/>
    <property type="match status" value="1"/>
</dbReference>
<evidence type="ECO:0000256" key="6">
    <source>
        <dbReference type="ARBA" id="ARBA00022764"/>
    </source>
</evidence>
<keyword evidence="7 10" id="KW-0378">Hydrolase</keyword>
<dbReference type="PANTHER" id="PTHR30620:SF16">
    <property type="entry name" value="LYSOSOMAL BETA GLUCOSIDASE"/>
    <property type="match status" value="1"/>
</dbReference>